<dbReference type="RefSeq" id="WP_345255985.1">
    <property type="nucleotide sequence ID" value="NZ_BAABGY010000007.1"/>
</dbReference>
<reference evidence="3" key="1">
    <citation type="journal article" date="2019" name="Int. J. Syst. Evol. Microbiol.">
        <title>The Global Catalogue of Microorganisms (GCM) 10K type strain sequencing project: providing services to taxonomists for standard genome sequencing and annotation.</title>
        <authorList>
            <consortium name="The Broad Institute Genomics Platform"/>
            <consortium name="The Broad Institute Genome Sequencing Center for Infectious Disease"/>
            <person name="Wu L."/>
            <person name="Ma J."/>
        </authorList>
    </citation>
    <scope>NUCLEOTIDE SEQUENCE [LARGE SCALE GENOMIC DNA]</scope>
    <source>
        <strain evidence="3">JCM 17919</strain>
    </source>
</reference>
<name>A0ABP8GYX4_9BACT</name>
<dbReference type="Proteomes" id="UP001501725">
    <property type="component" value="Unassembled WGS sequence"/>
</dbReference>
<organism evidence="2 3">
    <name type="scientific">Flaviaesturariibacter amylovorans</name>
    <dbReference type="NCBI Taxonomy" id="1084520"/>
    <lineage>
        <taxon>Bacteria</taxon>
        <taxon>Pseudomonadati</taxon>
        <taxon>Bacteroidota</taxon>
        <taxon>Chitinophagia</taxon>
        <taxon>Chitinophagales</taxon>
        <taxon>Chitinophagaceae</taxon>
        <taxon>Flaviaestuariibacter</taxon>
    </lineage>
</organism>
<evidence type="ECO:0000313" key="2">
    <source>
        <dbReference type="EMBL" id="GAA4331942.1"/>
    </source>
</evidence>
<proteinExistence type="predicted"/>
<keyword evidence="3" id="KW-1185">Reference proteome</keyword>
<evidence type="ECO:0000313" key="3">
    <source>
        <dbReference type="Proteomes" id="UP001501725"/>
    </source>
</evidence>
<feature type="compositionally biased region" description="Low complexity" evidence="1">
    <location>
        <begin position="17"/>
        <end position="28"/>
    </location>
</feature>
<sequence length="54" mass="5317">MSLFNTGKKNDKGAGKGQKPGPASKGSSFIKGGNASKPAGAPKKVRSTGANRGS</sequence>
<accession>A0ABP8GYX4</accession>
<protein>
    <submittedName>
        <fullName evidence="2">Uncharacterized protein</fullName>
    </submittedName>
</protein>
<feature type="region of interest" description="Disordered" evidence="1">
    <location>
        <begin position="1"/>
        <end position="54"/>
    </location>
</feature>
<comment type="caution">
    <text evidence="2">The sequence shown here is derived from an EMBL/GenBank/DDBJ whole genome shotgun (WGS) entry which is preliminary data.</text>
</comment>
<dbReference type="EMBL" id="BAABGY010000007">
    <property type="protein sequence ID" value="GAA4331942.1"/>
    <property type="molecule type" value="Genomic_DNA"/>
</dbReference>
<gene>
    <name evidence="2" type="ORF">GCM10023184_24160</name>
</gene>
<evidence type="ECO:0000256" key="1">
    <source>
        <dbReference type="SAM" id="MobiDB-lite"/>
    </source>
</evidence>